<reference evidence="3" key="1">
    <citation type="submission" date="2022-01" db="EMBL/GenBank/DDBJ databases">
        <authorList>
            <person name="King R."/>
        </authorList>
    </citation>
    <scope>NUCLEOTIDE SEQUENCE</scope>
</reference>
<keyword evidence="1" id="KW-0677">Repeat</keyword>
<dbReference type="AlphaFoldDB" id="A0A9P0EA94"/>
<evidence type="ECO:0000256" key="1">
    <source>
        <dbReference type="ARBA" id="ARBA00022737"/>
    </source>
</evidence>
<dbReference type="OrthoDB" id="6606904at2759"/>
<dbReference type="PANTHER" id="PTHR15704:SF7">
    <property type="entry name" value="SUPERKILLER COMPLEX PROTEIN 3"/>
    <property type="match status" value="1"/>
</dbReference>
<dbReference type="PANTHER" id="PTHR15704">
    <property type="entry name" value="SUPERKILLER 3 PROTEIN-RELATED"/>
    <property type="match status" value="1"/>
</dbReference>
<keyword evidence="2" id="KW-0802">TPR repeat</keyword>
<evidence type="ECO:0000313" key="3">
    <source>
        <dbReference type="EMBL" id="CAH1392768.1"/>
    </source>
</evidence>
<sequence>MDFQIKPPILNIILKSQLSLDENEPKVTCLGDIKCSPKYHNKKVKTLGVIFENKIAIRDIDYVVKKRKQFKQKQFEKIFKGAVKILKRYPNYWLGHLFAGASAFRCRKYGPFATFYLSSAVLVNPNCLSAWDGLQKYCRNDKAISGDVFETVFIGYLMNERNVDKWKDAVRYVLSSEISFTSRNPFKIIISLLKQDFNYDNDQKSFLANVIFDYLLSQTINMKPSIEYNSIIPDIAVASFILYCDSSASQDQLFYSEALSFLYYLTAVRHTHKFISGTSESIRSLTFANPEFIIDLIDFLFTNNLDPCCYLSRTLIDEGAKINVFCNPTRDFKPIAGFLLSAISYAFNDFARVRDYGPRYIKDESWAWKQNLIRISSYIHLQDFEFAWTKLLCALNEHVSALNNIDGVVYESKSCSMLHLELFLKFLTHSCNSLMQKFGLILCLKLINLKSENVRTLFYASIACIRLNENKILNYCLHKLVRLGAINDVIFLCALKTESYSDKIMYLKEIQHLRNTHLYSAILSFKFEKENKALKSFYKASVMVPDCVFLYEWLGIHAYKNNDLSKAKLYFEIALFYNPHLWTSINYYANILALDDPASSKLFLSLHNSDRKYLTFQLMVDLKAGLSFFKNNPSKEDYFKACEYFRRCLKVYPNNRYFKEMLAESYSKFGMIGSGLKCFKESYITNNYRHLYSGSMIGKQYLFVKGVTKYLKMMKCVVNCGGMDVFIVLHNTAHAFLIKSIKLCSKYYYFLSQIYCQQALFFCVRAISVSANYSSIWKLMGDILYQCSCLGYSAGFIYIPHWFLKENASKKIVLVRRYQATLLAIRCYYAGLNTPNCSKEMMVCLWNSISVAFRKLSSLSNKDTKQKLLTFGIQSSINSLQIDLQNSLSWNLLGILINDQVFAVPNLKNHKIAQNNSVTALDTSLNLGSPVAYSLFSTCNAGFIAISMSDFEKACKLFLSARGTYSSLDKPWLGEMLINLLSGNVTGIIENIVYLYLLTNHHPTLNNFFTSILFLSPFLSNKFINCMGRKCSYKSDGENLNLMSYFLSGTVSCERKKYKKALIDYIIALRTCLPFSCNHQAIVDSAVQDLYICLHQL</sequence>
<gene>
    <name evidence="3" type="ORF">NEZAVI_LOCUS3536</name>
</gene>
<dbReference type="EMBL" id="OV725078">
    <property type="protein sequence ID" value="CAH1392768.1"/>
    <property type="molecule type" value="Genomic_DNA"/>
</dbReference>
<evidence type="ECO:0000256" key="2">
    <source>
        <dbReference type="ARBA" id="ARBA00022803"/>
    </source>
</evidence>
<dbReference type="GO" id="GO:0055087">
    <property type="term" value="C:Ski complex"/>
    <property type="evidence" value="ECO:0007669"/>
    <property type="project" value="InterPro"/>
</dbReference>
<evidence type="ECO:0000313" key="4">
    <source>
        <dbReference type="Proteomes" id="UP001152798"/>
    </source>
</evidence>
<dbReference type="Proteomes" id="UP001152798">
    <property type="component" value="Chromosome 2"/>
</dbReference>
<dbReference type="GO" id="GO:0006401">
    <property type="term" value="P:RNA catabolic process"/>
    <property type="evidence" value="ECO:0007669"/>
    <property type="project" value="InterPro"/>
</dbReference>
<organism evidence="3 4">
    <name type="scientific">Nezara viridula</name>
    <name type="common">Southern green stink bug</name>
    <name type="synonym">Cimex viridulus</name>
    <dbReference type="NCBI Taxonomy" id="85310"/>
    <lineage>
        <taxon>Eukaryota</taxon>
        <taxon>Metazoa</taxon>
        <taxon>Ecdysozoa</taxon>
        <taxon>Arthropoda</taxon>
        <taxon>Hexapoda</taxon>
        <taxon>Insecta</taxon>
        <taxon>Pterygota</taxon>
        <taxon>Neoptera</taxon>
        <taxon>Paraneoptera</taxon>
        <taxon>Hemiptera</taxon>
        <taxon>Heteroptera</taxon>
        <taxon>Panheteroptera</taxon>
        <taxon>Pentatomomorpha</taxon>
        <taxon>Pentatomoidea</taxon>
        <taxon>Pentatomidae</taxon>
        <taxon>Pentatominae</taxon>
        <taxon>Nezara</taxon>
    </lineage>
</organism>
<protein>
    <submittedName>
        <fullName evidence="3">Uncharacterized protein</fullName>
    </submittedName>
</protein>
<keyword evidence="4" id="KW-1185">Reference proteome</keyword>
<proteinExistence type="predicted"/>
<dbReference type="Gene3D" id="1.25.40.10">
    <property type="entry name" value="Tetratricopeptide repeat domain"/>
    <property type="match status" value="1"/>
</dbReference>
<accession>A0A9P0EA94</accession>
<dbReference type="InterPro" id="IPR011990">
    <property type="entry name" value="TPR-like_helical_dom_sf"/>
</dbReference>
<dbReference type="InterPro" id="IPR039226">
    <property type="entry name" value="Ski3/TTC37"/>
</dbReference>
<name>A0A9P0EA94_NEZVI</name>
<dbReference type="SUPFAM" id="SSF48452">
    <property type="entry name" value="TPR-like"/>
    <property type="match status" value="1"/>
</dbReference>